<keyword evidence="5" id="KW-1185">Reference proteome</keyword>
<dbReference type="InterPro" id="IPR027417">
    <property type="entry name" value="P-loop_NTPase"/>
</dbReference>
<dbReference type="RefSeq" id="XP_047759030.1">
    <property type="nucleotide sequence ID" value="XM_047907328.1"/>
</dbReference>
<dbReference type="GeneID" id="71988058"/>
<evidence type="ECO:0000313" key="5">
    <source>
        <dbReference type="Proteomes" id="UP000756132"/>
    </source>
</evidence>
<dbReference type="Gene3D" id="3.40.50.300">
    <property type="entry name" value="P-loop containing nucleotide triphosphate hydrolases"/>
    <property type="match status" value="2"/>
</dbReference>
<dbReference type="EMBL" id="CP090165">
    <property type="protein sequence ID" value="UJO14664.1"/>
    <property type="molecule type" value="Genomic_DNA"/>
</dbReference>
<organism evidence="4 5">
    <name type="scientific">Passalora fulva</name>
    <name type="common">Tomato leaf mold</name>
    <name type="synonym">Cladosporium fulvum</name>
    <dbReference type="NCBI Taxonomy" id="5499"/>
    <lineage>
        <taxon>Eukaryota</taxon>
        <taxon>Fungi</taxon>
        <taxon>Dikarya</taxon>
        <taxon>Ascomycota</taxon>
        <taxon>Pezizomycotina</taxon>
        <taxon>Dothideomycetes</taxon>
        <taxon>Dothideomycetidae</taxon>
        <taxon>Mycosphaerellales</taxon>
        <taxon>Mycosphaerellaceae</taxon>
        <taxon>Fulvia</taxon>
    </lineage>
</organism>
<name>A0A9Q8LCG2_PASFU</name>
<sequence>MARTIDQILAFRHGLTDAVTSFEVTQRTKLVTLHRHDLWTSEGRELRNLTSVARPSQRCRLVIDGCEFPPRSQHPGDSDYCESLATFNRLPEADFCTPLTAPTVYIALEWPNLRDQPSVIIQCHFNALANDIPGIDDFVVERKTNANGNAVDEAVFIAGGVAVEGFNQPELRHSSTLKQLRRLLEDDTRLKHMRLQFGQLLSVHSPFRALLPYVAQGSIYRLSSLTSGQWSQLLPPKPERDLSELIYGPNPLPMVSYECHDTYTTVNEAIVELYESARMAHLEQEVALEEWASVPHNGTLYRIGGAMVMAVRFAPTRPLGGPAGIVKIDLPERLRVSMTWDDPMTGEALCASGSRTVVPLRLPIGYDALFIISNKRNIEEHERLREACLGRNDTDRRFAAQVKFVATIPRGTLYNQLMTAMNLEQAHSWHEIILNQRHDQLTRVDLATSRLGPAIITDLNTSQPDSTSVMPDLAEEAVTVGVEQALEWMLNWRNWNPEQLQALHSIRQAVGRIVLITGPAGTGKTLILQAICVFFYLMDMHVLVLAPANSNCADFMRKLVQLFPKDTTVCGKEVLATRVFPPSADFSPEKEAKAHHGTSRPASNETDRGAASARLDVPASSVPEPSPATDSGFADVFDLEMIRSELHSSSDKYSQFKDFGLAQQVLNAAHKGEKTLIEQLGREQPVDVWQVLRQCLDDAQAGTFDWNNKLAVQKYQQSYDACKAHFMSKQRLVVTTTGNVRCDDIVNNFASNKHGVECKGMIVILDEACKDREIDSLSAILHPDWRAKITGMIMLGDERQLEPTNTCAKGRVQFNPFSERLNIPLLSRLKREGFPCVELVEQHRMSHHISSWPSKNFYGSGMRDGEGTKGTLADKQPGLFACLKSILIGAGSTSFGAPSSEAKEDKSIRTHYLELRGTRDNSKKSAFVQEHVHVFFDRIYWKLRAYYGEKMEEQCMIIVAYKGAMDIWHEAMAHLQRKYNIPTAQMPRILTIDSSQGAEASVCMIDCSVQEYSSESRRKDIGFCDDDKRMNVAMTRAQEVRWFLGGSCSVSQRAPGQADTPAYVRFKEEAANNEVTVVDNCLLPRDDLGWLDSLRKQEIQLGLRFSDEVKVEV</sequence>
<dbReference type="InterPro" id="IPR045055">
    <property type="entry name" value="DNA2/NAM7-like"/>
</dbReference>
<dbReference type="KEGG" id="ffu:CLAFUR5_08180"/>
<dbReference type="GO" id="GO:0004386">
    <property type="term" value="F:helicase activity"/>
    <property type="evidence" value="ECO:0007669"/>
    <property type="project" value="InterPro"/>
</dbReference>
<feature type="domain" description="DNA2/NAM7 helicase-like C-terminal" evidence="3">
    <location>
        <begin position="824"/>
        <end position="1045"/>
    </location>
</feature>
<evidence type="ECO:0000313" key="4">
    <source>
        <dbReference type="EMBL" id="UJO14664.1"/>
    </source>
</evidence>
<evidence type="ECO:0000259" key="3">
    <source>
        <dbReference type="Pfam" id="PF13087"/>
    </source>
</evidence>
<reference evidence="4" key="1">
    <citation type="submission" date="2021-12" db="EMBL/GenBank/DDBJ databases">
        <authorList>
            <person name="Zaccaron A."/>
            <person name="Stergiopoulos I."/>
        </authorList>
    </citation>
    <scope>NUCLEOTIDE SEQUENCE</scope>
    <source>
        <strain evidence="4">Race5_Kim</strain>
    </source>
</reference>
<feature type="domain" description="DNA2/NAM7 helicase helicase" evidence="2">
    <location>
        <begin position="496"/>
        <end position="804"/>
    </location>
</feature>
<dbReference type="AlphaFoldDB" id="A0A9Q8LCG2"/>
<dbReference type="PANTHER" id="PTHR10887:SF495">
    <property type="entry name" value="HELICASE SENATAXIN ISOFORM X1-RELATED"/>
    <property type="match status" value="1"/>
</dbReference>
<dbReference type="SUPFAM" id="SSF52540">
    <property type="entry name" value="P-loop containing nucleoside triphosphate hydrolases"/>
    <property type="match status" value="1"/>
</dbReference>
<dbReference type="Pfam" id="PF13086">
    <property type="entry name" value="AAA_11"/>
    <property type="match status" value="1"/>
</dbReference>
<evidence type="ECO:0000259" key="2">
    <source>
        <dbReference type="Pfam" id="PF13086"/>
    </source>
</evidence>
<dbReference type="OrthoDB" id="6513042at2759"/>
<dbReference type="Pfam" id="PF13087">
    <property type="entry name" value="AAA_12"/>
    <property type="match status" value="1"/>
</dbReference>
<dbReference type="InterPro" id="IPR041677">
    <property type="entry name" value="DNA2/NAM7_AAA_11"/>
</dbReference>
<gene>
    <name evidence="4" type="ORF">CLAFUR5_08180</name>
</gene>
<dbReference type="Proteomes" id="UP000756132">
    <property type="component" value="Chromosome 3"/>
</dbReference>
<reference evidence="4" key="2">
    <citation type="journal article" date="2022" name="Microb. Genom.">
        <title>A chromosome-scale genome assembly of the tomato pathogen Cladosporium fulvum reveals a compartmentalized genome architecture and the presence of a dispensable chromosome.</title>
        <authorList>
            <person name="Zaccaron A.Z."/>
            <person name="Chen L.H."/>
            <person name="Samaras A."/>
            <person name="Stergiopoulos I."/>
        </authorList>
    </citation>
    <scope>NUCLEOTIDE SEQUENCE</scope>
    <source>
        <strain evidence="4">Race5_Kim</strain>
    </source>
</reference>
<feature type="region of interest" description="Disordered" evidence="1">
    <location>
        <begin position="586"/>
        <end position="629"/>
    </location>
</feature>
<dbReference type="InterPro" id="IPR041679">
    <property type="entry name" value="DNA2/NAM7-like_C"/>
</dbReference>
<accession>A0A9Q8LCG2</accession>
<evidence type="ECO:0000256" key="1">
    <source>
        <dbReference type="SAM" id="MobiDB-lite"/>
    </source>
</evidence>
<protein>
    <submittedName>
        <fullName evidence="4">Uncharacterized protein</fullName>
    </submittedName>
</protein>
<proteinExistence type="predicted"/>
<dbReference type="PANTHER" id="PTHR10887">
    <property type="entry name" value="DNA2/NAM7 HELICASE FAMILY"/>
    <property type="match status" value="1"/>
</dbReference>